<dbReference type="VEuPathDB" id="CryptoDB:Cvel_10001"/>
<dbReference type="PROSITE" id="PS50297">
    <property type="entry name" value="ANK_REP_REGION"/>
    <property type="match status" value="4"/>
</dbReference>
<feature type="repeat" description="ANK" evidence="3">
    <location>
        <begin position="179"/>
        <end position="211"/>
    </location>
</feature>
<dbReference type="InterPro" id="IPR002110">
    <property type="entry name" value="Ankyrin_rpt"/>
</dbReference>
<dbReference type="SUPFAM" id="SSF48403">
    <property type="entry name" value="Ankyrin repeat"/>
    <property type="match status" value="1"/>
</dbReference>
<keyword evidence="2 3" id="KW-0040">ANK repeat</keyword>
<dbReference type="PANTHER" id="PTHR24126">
    <property type="entry name" value="ANKYRIN REPEAT, PH AND SEC7 DOMAIN CONTAINING PROTEIN SECG-RELATED"/>
    <property type="match status" value="1"/>
</dbReference>
<organism evidence="4">
    <name type="scientific">Chromera velia CCMP2878</name>
    <dbReference type="NCBI Taxonomy" id="1169474"/>
    <lineage>
        <taxon>Eukaryota</taxon>
        <taxon>Sar</taxon>
        <taxon>Alveolata</taxon>
        <taxon>Colpodellida</taxon>
        <taxon>Chromeraceae</taxon>
        <taxon>Chromera</taxon>
    </lineage>
</organism>
<feature type="repeat" description="ANK" evidence="3">
    <location>
        <begin position="352"/>
        <end position="396"/>
    </location>
</feature>
<reference evidence="4" key="1">
    <citation type="submission" date="2014-11" db="EMBL/GenBank/DDBJ databases">
        <authorList>
            <person name="Otto D Thomas"/>
            <person name="Naeem Raeece"/>
        </authorList>
    </citation>
    <scope>NUCLEOTIDE SEQUENCE</scope>
</reference>
<evidence type="ECO:0000256" key="3">
    <source>
        <dbReference type="PROSITE-ProRule" id="PRU00023"/>
    </source>
</evidence>
<name>A0A0G4I0Q7_9ALVE</name>
<keyword evidence="1" id="KW-0677">Repeat</keyword>
<accession>A0A0G4I0Q7</accession>
<proteinExistence type="predicted"/>
<feature type="repeat" description="ANK" evidence="3">
    <location>
        <begin position="319"/>
        <end position="351"/>
    </location>
</feature>
<gene>
    <name evidence="4" type="ORF">Cvel_10001</name>
</gene>
<feature type="repeat" description="ANK" evidence="3">
    <location>
        <begin position="245"/>
        <end position="277"/>
    </location>
</feature>
<dbReference type="PhylomeDB" id="A0A0G4I0Q7"/>
<feature type="repeat" description="ANK" evidence="3">
    <location>
        <begin position="212"/>
        <end position="244"/>
    </location>
</feature>
<protein>
    <submittedName>
        <fullName evidence="4">Uncharacterized protein</fullName>
    </submittedName>
</protein>
<dbReference type="SMART" id="SM00248">
    <property type="entry name" value="ANK"/>
    <property type="match status" value="7"/>
</dbReference>
<dbReference type="PROSITE" id="PS50088">
    <property type="entry name" value="ANK_REPEAT"/>
    <property type="match status" value="6"/>
</dbReference>
<dbReference type="Pfam" id="PF12796">
    <property type="entry name" value="Ank_2"/>
    <property type="match status" value="2"/>
</dbReference>
<dbReference type="AlphaFoldDB" id="A0A0G4I0Q7"/>
<feature type="repeat" description="ANK" evidence="3">
    <location>
        <begin position="279"/>
        <end position="318"/>
    </location>
</feature>
<evidence type="ECO:0000256" key="2">
    <source>
        <dbReference type="ARBA" id="ARBA00023043"/>
    </source>
</evidence>
<dbReference type="EMBL" id="CDMZ01004662">
    <property type="protein sequence ID" value="CEM50447.1"/>
    <property type="molecule type" value="Genomic_DNA"/>
</dbReference>
<dbReference type="Gene3D" id="1.25.40.20">
    <property type="entry name" value="Ankyrin repeat-containing domain"/>
    <property type="match status" value="3"/>
</dbReference>
<evidence type="ECO:0000256" key="1">
    <source>
        <dbReference type="ARBA" id="ARBA00022737"/>
    </source>
</evidence>
<evidence type="ECO:0000313" key="4">
    <source>
        <dbReference type="EMBL" id="CEM50447.1"/>
    </source>
</evidence>
<sequence>MEPTTDFVIQELMGLEEEFLKAVETFRNKRRVLEQIKFRNQQAQSSAESNPPLPLPKETAALARLQTLLRDTKKSFHAELDQLTSCNYSMDLSGLFTLSVGSHIRSFQAVSPETLDGALDTFMKTGEKEDLRLLLFVGSDIDGLVERTTALMKAVAEGNVRAVIRLVRWGAGLEAKSRSGRTALHVACLGRQSVSGSFLLASGANVNAEDDQGSRPLHMAAFCGFIDLFAPLISHGAELNAKNSTGNAPLHLAVGQRQREAVERLLGLGAHVNEREQMHGYSPLHCTVTPFIRHGLSDYRDIAQLLLSRGADVNARDNGGRTVLHHAALWGSADTAEAVLNAGPDINATDNDGMTALHLAALHDIRVNNAGVDRQKKLRIVVMLVSRGINVHAMDNHGLTALTVAQRTLHPHSPIRIFLAGLSGPPQQQQQQQQQQ</sequence>
<dbReference type="InterPro" id="IPR036770">
    <property type="entry name" value="Ankyrin_rpt-contain_sf"/>
</dbReference>
<dbReference type="PANTHER" id="PTHR24126:SF14">
    <property type="entry name" value="ANK_REP_REGION DOMAIN-CONTAINING PROTEIN"/>
    <property type="match status" value="1"/>
</dbReference>
<dbReference type="PRINTS" id="PR01415">
    <property type="entry name" value="ANKYRIN"/>
</dbReference>